<dbReference type="Pfam" id="PF07995">
    <property type="entry name" value="GSDH"/>
    <property type="match status" value="1"/>
</dbReference>
<dbReference type="Gene3D" id="2.60.120.200">
    <property type="match status" value="3"/>
</dbReference>
<dbReference type="SUPFAM" id="SSF49299">
    <property type="entry name" value="PKD domain"/>
    <property type="match status" value="1"/>
</dbReference>
<feature type="domain" description="PKD" evidence="2">
    <location>
        <begin position="362"/>
        <end position="442"/>
    </location>
</feature>
<dbReference type="PROSITE" id="PS50093">
    <property type="entry name" value="PKD"/>
    <property type="match status" value="1"/>
</dbReference>
<dbReference type="EMBL" id="BOML01000006">
    <property type="protein sequence ID" value="GID99300.1"/>
    <property type="molecule type" value="Genomic_DNA"/>
</dbReference>
<dbReference type="SMART" id="SM00089">
    <property type="entry name" value="PKD"/>
    <property type="match status" value="1"/>
</dbReference>
<dbReference type="InterPro" id="IPR012938">
    <property type="entry name" value="Glc/Sorbosone_DH"/>
</dbReference>
<dbReference type="SUPFAM" id="SSF50952">
    <property type="entry name" value="Soluble quinoprotein glucose dehydrogenase"/>
    <property type="match status" value="1"/>
</dbReference>
<dbReference type="Gene3D" id="2.60.40.10">
    <property type="entry name" value="Immunoglobulins"/>
    <property type="match status" value="2"/>
</dbReference>
<dbReference type="InterPro" id="IPR013783">
    <property type="entry name" value="Ig-like_fold"/>
</dbReference>
<keyword evidence="4" id="KW-1185">Reference proteome</keyword>
<name>A0ABQ3YP36_9ACTN</name>
<dbReference type="InterPro" id="IPR011041">
    <property type="entry name" value="Quinoprot_gluc/sorb_DH_b-prop"/>
</dbReference>
<dbReference type="PANTHER" id="PTHR19328">
    <property type="entry name" value="HEDGEHOG-INTERACTING PROTEIN"/>
    <property type="match status" value="1"/>
</dbReference>
<evidence type="ECO:0000313" key="3">
    <source>
        <dbReference type="EMBL" id="GID99300.1"/>
    </source>
</evidence>
<feature type="chain" id="PRO_5045672183" description="PKD domain-containing protein" evidence="1">
    <location>
        <begin position="20"/>
        <end position="1172"/>
    </location>
</feature>
<proteinExistence type="predicted"/>
<keyword evidence="1" id="KW-0732">Signal</keyword>
<reference evidence="3 4" key="1">
    <citation type="submission" date="2021-01" db="EMBL/GenBank/DDBJ databases">
        <title>Whole genome shotgun sequence of Actinoplanes durhamensis NBRC 14914.</title>
        <authorList>
            <person name="Komaki H."/>
            <person name="Tamura T."/>
        </authorList>
    </citation>
    <scope>NUCLEOTIDE SEQUENCE [LARGE SCALE GENOMIC DNA]</scope>
    <source>
        <strain evidence="3 4">NBRC 14914</strain>
    </source>
</reference>
<accession>A0ABQ3YP36</accession>
<dbReference type="Pfam" id="PF18911">
    <property type="entry name" value="PKD_4"/>
    <property type="match status" value="1"/>
</dbReference>
<comment type="caution">
    <text evidence="3">The sequence shown here is derived from an EMBL/GenBank/DDBJ whole genome shotgun (WGS) entry which is preliminary data.</text>
</comment>
<dbReference type="Proteomes" id="UP000637628">
    <property type="component" value="Unassembled WGS sequence"/>
</dbReference>
<dbReference type="InterPro" id="IPR000601">
    <property type="entry name" value="PKD_dom"/>
</dbReference>
<evidence type="ECO:0000259" key="2">
    <source>
        <dbReference type="PROSITE" id="PS50093"/>
    </source>
</evidence>
<dbReference type="PANTHER" id="PTHR19328:SF75">
    <property type="entry name" value="ALDOSE SUGAR DEHYDROGENASE YLII"/>
    <property type="match status" value="1"/>
</dbReference>
<dbReference type="InterPro" id="IPR011042">
    <property type="entry name" value="6-blade_b-propeller_TolB-like"/>
</dbReference>
<dbReference type="Gene3D" id="2.120.10.30">
    <property type="entry name" value="TolB, C-terminal domain"/>
    <property type="match status" value="1"/>
</dbReference>
<dbReference type="InterPro" id="IPR035986">
    <property type="entry name" value="PKD_dom_sf"/>
</dbReference>
<dbReference type="InterPro" id="IPR022409">
    <property type="entry name" value="PKD/Chitinase_dom"/>
</dbReference>
<evidence type="ECO:0000256" key="1">
    <source>
        <dbReference type="SAM" id="SignalP"/>
    </source>
</evidence>
<organism evidence="3 4">
    <name type="scientific">Paractinoplanes durhamensis</name>
    <dbReference type="NCBI Taxonomy" id="113563"/>
    <lineage>
        <taxon>Bacteria</taxon>
        <taxon>Bacillati</taxon>
        <taxon>Actinomycetota</taxon>
        <taxon>Actinomycetes</taxon>
        <taxon>Micromonosporales</taxon>
        <taxon>Micromonosporaceae</taxon>
        <taxon>Paractinoplanes</taxon>
    </lineage>
</organism>
<feature type="signal peptide" evidence="1">
    <location>
        <begin position="1"/>
        <end position="19"/>
    </location>
</feature>
<sequence>MAALLVAVVVLVTPRFAYAAPPADFDKTTLADGLDAPTAFRFAPDGRVFIAEKNGALRLIKGGVLQTAPMITVSTANSDERGLLGLELDPDFAANHYLYLAYTHVENLDRLSRFTVVGDTVDPASEKVLLKSNQQANVFHHGGEVRFGPDGKLYWSLGMNVYNPNAPSLGTIHGKVLRINSDGTIPPDNPFVGTPGAEPAIWAYGLRNTFRFDVVPNGPNAGKLLGGDVGGSHFEELNLIEKGADYGWPYAEGVCAGCGYAQPVYAYPHTAPPASAGSITAVSVYTGDKFPPGVYFADYTLGFIKYLTMDETYTSVVSVHNFDLDAGTPVQLSTGPDGNLYQLDIYPGAFYKIAPSGGNRAPVAKAAASPDNGLGPLPVTFSSAGSADPDGTPLTYAWNFGDGTTSTAPNPAHTYTGSGVFHPTLTVSDGEKTDTATLEVQVGNRRPTGVITAPATPSKYDAGDTISYAGTASDPDQGVLPAGAYSWSVVFHHADHVHPFLGPIDGVTSGTFTIPRISDNVGTTWYEIKLTVTDSGGLTHTSSVAVKPNLVRLTFRANVEGLQYAVDGIPAVAAYTEDAVVGVERTLSAASPQFVDGKQYLYHGWSDGQAQTHVITTPAVDTTYTVNFDQISPPPAPWTSNDIGNRTIAGLSSYDGGVYTVEGGGNDIWGDTDEFRYVHQPLLGDGEIVARMTAQGNTDAWAKAGIMIKGSATADSPYAMIAVTPGHGMHFQAKFNQDGGEFPYAFPNAWMKLTRVGNTVTAFQSGDGVTWSPIGSTTLDIPSIATIGLFVSSHDNNVLSTALFDHVSVVGDVDPALPAPWADQDVGAPALAGDATEIAGTFTVTGAGGDIWGDADQFHFVHQPLTGDGSVTAQVAAQQGTEEWAKAGIMIKGSTAAGSPYAAMMVTPGNGTKLQANFATSLGGSGNGAPRWLKLNRNGNTITGFESADGVSWALVGTVGLGTLPATVEVGLFVTSHDGGSRSTATFDHLSVGAAPSGLPGGWSAADVGAPALLGSASVSGSTWTVAGAGNDIWNDADQFHYVYRELTGDGVIVARPLTQGNTSEWAKSGIMIKQAASPMTPYVALFLTPAHGIHLQTGFNTDVGGGAGSVRTWLKLTRAGDTVTGFRSADGVTWTEIGTAVLAGPATIGLFVSAHNGGALNTSTFDQVAVS</sequence>
<protein>
    <recommendedName>
        <fullName evidence="2">PKD domain-containing protein</fullName>
    </recommendedName>
</protein>
<evidence type="ECO:0000313" key="4">
    <source>
        <dbReference type="Proteomes" id="UP000637628"/>
    </source>
</evidence>
<gene>
    <name evidence="3" type="ORF">Adu01nite_06510</name>
</gene>
<dbReference type="CDD" id="cd00146">
    <property type="entry name" value="PKD"/>
    <property type="match status" value="1"/>
</dbReference>